<name>A0A516V741_9GAMM</name>
<organism evidence="1 2">
    <name type="scientific">Pseudoluteimonas lycopersici</name>
    <dbReference type="NCBI Taxonomy" id="1324796"/>
    <lineage>
        <taxon>Bacteria</taxon>
        <taxon>Pseudomonadati</taxon>
        <taxon>Pseudomonadota</taxon>
        <taxon>Gammaproteobacteria</taxon>
        <taxon>Lysobacterales</taxon>
        <taxon>Lysobacteraceae</taxon>
        <taxon>Pseudoluteimonas</taxon>
    </lineage>
</organism>
<keyword evidence="2" id="KW-1185">Reference proteome</keyword>
<gene>
    <name evidence="1" type="ORF">FNZ56_10945</name>
</gene>
<dbReference type="Proteomes" id="UP000315891">
    <property type="component" value="Chromosome"/>
</dbReference>
<dbReference type="EMBL" id="CP041742">
    <property type="protein sequence ID" value="QDQ74359.1"/>
    <property type="molecule type" value="Genomic_DNA"/>
</dbReference>
<proteinExistence type="predicted"/>
<dbReference type="OrthoDB" id="5956070at2"/>
<dbReference type="RefSeq" id="WP_143879868.1">
    <property type="nucleotide sequence ID" value="NZ_BAABLZ010000001.1"/>
</dbReference>
<protein>
    <submittedName>
        <fullName evidence="1">Uncharacterized protein</fullName>
    </submittedName>
</protein>
<evidence type="ECO:0000313" key="1">
    <source>
        <dbReference type="EMBL" id="QDQ74359.1"/>
    </source>
</evidence>
<sequence length="144" mass="15900">MKLHSDQTESNSLSILGAEVVRLIKTANYQELATRFGYALAFGQEPSAVMKQEIAMCLSEEGRCATIDDAANPDISVQYFKPNDSNLFALVKCFLPLLQDPGEILVELIVTSEGLDNHVCIEQISYASSIGWAERSEAQRTLRT</sequence>
<evidence type="ECO:0000313" key="2">
    <source>
        <dbReference type="Proteomes" id="UP000315891"/>
    </source>
</evidence>
<dbReference type="AlphaFoldDB" id="A0A516V741"/>
<accession>A0A516V741</accession>
<reference evidence="1 2" key="1">
    <citation type="submission" date="2019-07" db="EMBL/GenBank/DDBJ databases">
        <title>Lysobacter weifangensis sp. nov., isolated from bensulfuron-methyl contaminated farmland soil.</title>
        <authorList>
            <person name="Zhao H."/>
        </authorList>
    </citation>
    <scope>NUCLEOTIDE SEQUENCE [LARGE SCALE GENOMIC DNA]</scope>
    <source>
        <strain evidence="1 2">CC-Bw-6</strain>
    </source>
</reference>